<dbReference type="OrthoDB" id="3633096at2"/>
<reference evidence="1 2" key="1">
    <citation type="submission" date="2018-03" db="EMBL/GenBank/DDBJ databases">
        <title>Genomic Encyclopedia of Type Strains, Phase III (KMG-III): the genomes of soil and plant-associated and newly described type strains.</title>
        <authorList>
            <person name="Whitman W."/>
        </authorList>
    </citation>
    <scope>NUCLEOTIDE SEQUENCE [LARGE SCALE GENOMIC DNA]</scope>
    <source>
        <strain evidence="1 2">CGMCC 4.7067</strain>
    </source>
</reference>
<dbReference type="EMBL" id="PVTJ01000001">
    <property type="protein sequence ID" value="PRY62229.1"/>
    <property type="molecule type" value="Genomic_DNA"/>
</dbReference>
<dbReference type="RefSeq" id="WP_106362265.1">
    <property type="nucleotide sequence ID" value="NZ_PVTJ01000001.1"/>
</dbReference>
<proteinExistence type="predicted"/>
<sequence>MAKRKRPAPRRQFIVVARTGSGPWPHPVEVGVHPAGADSLLSFSLGPHIVNAGGIVPLGNVLDESRTGLNPMFAEEFDAAGLHWLVPLLARLHAGEEVAEEIRAAYQALHGKRPETMF</sequence>
<protein>
    <submittedName>
        <fullName evidence="1">Uncharacterized protein</fullName>
    </submittedName>
</protein>
<evidence type="ECO:0000313" key="1">
    <source>
        <dbReference type="EMBL" id="PRY62229.1"/>
    </source>
</evidence>
<dbReference type="Proteomes" id="UP000238176">
    <property type="component" value="Unassembled WGS sequence"/>
</dbReference>
<organism evidence="1 2">
    <name type="scientific">Glycomyces artemisiae</name>
    <dbReference type="NCBI Taxonomy" id="1076443"/>
    <lineage>
        <taxon>Bacteria</taxon>
        <taxon>Bacillati</taxon>
        <taxon>Actinomycetota</taxon>
        <taxon>Actinomycetes</taxon>
        <taxon>Glycomycetales</taxon>
        <taxon>Glycomycetaceae</taxon>
        <taxon>Glycomyces</taxon>
    </lineage>
</organism>
<dbReference type="AlphaFoldDB" id="A0A2T0UWB1"/>
<gene>
    <name evidence="1" type="ORF">B0I28_101556</name>
</gene>
<keyword evidence="2" id="KW-1185">Reference proteome</keyword>
<comment type="caution">
    <text evidence="1">The sequence shown here is derived from an EMBL/GenBank/DDBJ whole genome shotgun (WGS) entry which is preliminary data.</text>
</comment>
<accession>A0A2T0UWB1</accession>
<evidence type="ECO:0000313" key="2">
    <source>
        <dbReference type="Proteomes" id="UP000238176"/>
    </source>
</evidence>
<name>A0A2T0UWB1_9ACTN</name>